<dbReference type="Proteomes" id="UP000419017">
    <property type="component" value="Unassembled WGS sequence"/>
</dbReference>
<dbReference type="Gene3D" id="3.40.50.1820">
    <property type="entry name" value="alpha/beta hydrolase"/>
    <property type="match status" value="1"/>
</dbReference>
<name>A0A6I8MC67_9FUSO</name>
<dbReference type="Pfam" id="PF00561">
    <property type="entry name" value="Abhydrolase_1"/>
    <property type="match status" value="1"/>
</dbReference>
<dbReference type="PANTHER" id="PTHR12277:SF81">
    <property type="entry name" value="PROTEIN ABHD13"/>
    <property type="match status" value="1"/>
</dbReference>
<dbReference type="EMBL" id="CABWIB010000001">
    <property type="protein sequence ID" value="VWL84766.1"/>
    <property type="molecule type" value="Genomic_DNA"/>
</dbReference>
<protein>
    <recommendedName>
        <fullName evidence="1">AB hydrolase-1 domain-containing protein</fullName>
    </recommendedName>
</protein>
<dbReference type="SUPFAM" id="SSF53474">
    <property type="entry name" value="alpha/beta-Hydrolases"/>
    <property type="match status" value="1"/>
</dbReference>
<dbReference type="PANTHER" id="PTHR12277">
    <property type="entry name" value="ALPHA/BETA HYDROLASE DOMAIN-CONTAINING PROTEIN"/>
    <property type="match status" value="1"/>
</dbReference>
<keyword evidence="3" id="KW-1185">Reference proteome</keyword>
<accession>A0A6I8MC67</accession>
<reference evidence="2 3" key="1">
    <citation type="submission" date="2019-10" db="EMBL/GenBank/DDBJ databases">
        <authorList>
            <person name="Blom J."/>
        </authorList>
    </citation>
    <scope>NUCLEOTIDE SEQUENCE [LARGE SCALE GENOMIC DNA]</scope>
    <source>
        <strain evidence="2 3">ES3154-GLU</strain>
    </source>
</reference>
<proteinExistence type="predicted"/>
<sequence length="300" mass="35427">MILIKRIVNYTRVSLKKSLRDVMKSKNRMIAGIYSPAVFSLDYEEVEYKSIDGKKLYAWLIKNENAKKTIVLCHGRFNNRIFLLKFLRIFVETKLNEKYNILLPDLRNSGMSEVSKTALGYFFSYDIYSSLKYLKDEYGYNNFTLYGFSQGAMGASLVPTLFENELEEEKIIIEKMILDSPVSNVRKLIIKNSYIGKIRLPYFLIIAAINQFNRFIDNKLEILRLSKTLGRVDTLIIQSEKDEVTPYEMLIYEYNKLDEYSKSKTKFKAFRKGQHVRIYLQYKEEYTKEIKDFLEGEENE</sequence>
<evidence type="ECO:0000313" key="3">
    <source>
        <dbReference type="Proteomes" id="UP000419017"/>
    </source>
</evidence>
<feature type="domain" description="AB hydrolase-1" evidence="1">
    <location>
        <begin position="69"/>
        <end position="181"/>
    </location>
</feature>
<dbReference type="RefSeq" id="WP_156682822.1">
    <property type="nucleotide sequence ID" value="NZ_CABWIB010000001.1"/>
</dbReference>
<organism evidence="2 3">
    <name type="scientific">Oceanivirga miroungae</name>
    <dbReference type="NCBI Taxonomy" id="1130046"/>
    <lineage>
        <taxon>Bacteria</taxon>
        <taxon>Fusobacteriati</taxon>
        <taxon>Fusobacteriota</taxon>
        <taxon>Fusobacteriia</taxon>
        <taxon>Fusobacteriales</taxon>
        <taxon>Leptotrichiaceae</taxon>
        <taxon>Oceanivirga</taxon>
    </lineage>
</organism>
<dbReference type="AlphaFoldDB" id="A0A6I8MC67"/>
<evidence type="ECO:0000313" key="2">
    <source>
        <dbReference type="EMBL" id="VWL84766.1"/>
    </source>
</evidence>
<gene>
    <name evidence="2" type="ORF">OMES3154_00014</name>
</gene>
<evidence type="ECO:0000259" key="1">
    <source>
        <dbReference type="Pfam" id="PF00561"/>
    </source>
</evidence>
<dbReference type="InterPro" id="IPR000073">
    <property type="entry name" value="AB_hydrolase_1"/>
</dbReference>
<dbReference type="InterPro" id="IPR029058">
    <property type="entry name" value="AB_hydrolase_fold"/>
</dbReference>